<organism evidence="6 7">
    <name type="scientific">Spiroplasma monobiae MQ-1</name>
    <dbReference type="NCBI Taxonomy" id="1336748"/>
    <lineage>
        <taxon>Bacteria</taxon>
        <taxon>Bacillati</taxon>
        <taxon>Mycoplasmatota</taxon>
        <taxon>Mollicutes</taxon>
        <taxon>Entomoplasmatales</taxon>
        <taxon>Spiroplasmataceae</taxon>
        <taxon>Spiroplasma</taxon>
    </lineage>
</organism>
<reference evidence="6 7" key="1">
    <citation type="submission" date="2017-12" db="EMBL/GenBank/DDBJ databases">
        <title>Complete genome sequence of Spiroplasma monobiae MQ-1 (ATCC 33825).</title>
        <authorList>
            <person name="Tsai Y.-M."/>
            <person name="Lo W.-S."/>
            <person name="Wu P.-S."/>
            <person name="Cho S.-T."/>
            <person name="Kuo C.-H."/>
        </authorList>
    </citation>
    <scope>NUCLEOTIDE SEQUENCE [LARGE SCALE GENOMIC DNA]</scope>
    <source>
        <strain evidence="6 7">MQ-1</strain>
    </source>
</reference>
<evidence type="ECO:0000256" key="2">
    <source>
        <dbReference type="ARBA" id="ARBA00023015"/>
    </source>
</evidence>
<keyword evidence="2" id="KW-0805">Transcription regulation</keyword>
<dbReference type="InterPro" id="IPR047057">
    <property type="entry name" value="MerR_fam"/>
</dbReference>
<keyword evidence="7" id="KW-1185">Reference proteome</keyword>
<evidence type="ECO:0000256" key="4">
    <source>
        <dbReference type="ARBA" id="ARBA00023163"/>
    </source>
</evidence>
<dbReference type="PROSITE" id="PS50937">
    <property type="entry name" value="HTH_MERR_2"/>
    <property type="match status" value="1"/>
</dbReference>
<keyword evidence="3" id="KW-0238">DNA-binding</keyword>
<dbReference type="PANTHER" id="PTHR30204:SF69">
    <property type="entry name" value="MERR-FAMILY TRANSCRIPTIONAL REGULATOR"/>
    <property type="match status" value="1"/>
</dbReference>
<dbReference type="PANTHER" id="PTHR30204">
    <property type="entry name" value="REDOX-CYCLING DRUG-SENSING TRANSCRIPTIONAL ACTIVATOR SOXR"/>
    <property type="match status" value="1"/>
</dbReference>
<dbReference type="RefSeq" id="WP_158637876.1">
    <property type="nucleotide sequence ID" value="NZ_CP025543.1"/>
</dbReference>
<keyword evidence="1" id="KW-0678">Repressor</keyword>
<dbReference type="Proteomes" id="UP000234790">
    <property type="component" value="Chromosome"/>
</dbReference>
<dbReference type="InterPro" id="IPR009061">
    <property type="entry name" value="DNA-bd_dom_put_sf"/>
</dbReference>
<dbReference type="Pfam" id="PF13411">
    <property type="entry name" value="MerR_1"/>
    <property type="match status" value="1"/>
</dbReference>
<dbReference type="SMART" id="SM00422">
    <property type="entry name" value="HTH_MERR"/>
    <property type="match status" value="1"/>
</dbReference>
<dbReference type="Gene3D" id="1.10.1660.10">
    <property type="match status" value="1"/>
</dbReference>
<accession>A0A2K9LT86</accession>
<keyword evidence="4" id="KW-0804">Transcription</keyword>
<dbReference type="EMBL" id="CP025543">
    <property type="protein sequence ID" value="AUM62292.1"/>
    <property type="molecule type" value="Genomic_DNA"/>
</dbReference>
<dbReference type="GO" id="GO:0003677">
    <property type="term" value="F:DNA binding"/>
    <property type="evidence" value="ECO:0007669"/>
    <property type="project" value="UniProtKB-KW"/>
</dbReference>
<feature type="domain" description="HTH merR-type" evidence="5">
    <location>
        <begin position="8"/>
        <end position="72"/>
    </location>
</feature>
<dbReference type="GO" id="GO:0003700">
    <property type="term" value="F:DNA-binding transcription factor activity"/>
    <property type="evidence" value="ECO:0007669"/>
    <property type="project" value="InterPro"/>
</dbReference>
<sequence length="126" mass="15294">MKKIYMNELAKILNINESALRYYDSKELLPNIQRDSNNYRFIFEQDIERANTVICLKKTGMPLNEIKKYLDLLEQGNSSLEIRYKMILKQEKMVLEKIEDIKKQVEFINFKKDIYEKKIEEEKYEN</sequence>
<dbReference type="InterPro" id="IPR000551">
    <property type="entry name" value="MerR-type_HTH_dom"/>
</dbReference>
<dbReference type="OrthoDB" id="9811174at2"/>
<evidence type="ECO:0000313" key="7">
    <source>
        <dbReference type="Proteomes" id="UP000234790"/>
    </source>
</evidence>
<protein>
    <submittedName>
        <fullName evidence="6">MerR family transcriptional regulator</fullName>
    </submittedName>
</protein>
<gene>
    <name evidence="6" type="ORF">SMONO_v1c00390</name>
</gene>
<proteinExistence type="predicted"/>
<name>A0A2K9LT86_SPISQ</name>
<evidence type="ECO:0000256" key="3">
    <source>
        <dbReference type="ARBA" id="ARBA00023125"/>
    </source>
</evidence>
<dbReference type="AlphaFoldDB" id="A0A2K9LT86"/>
<dbReference type="CDD" id="cd01109">
    <property type="entry name" value="HTH_YyaN"/>
    <property type="match status" value="1"/>
</dbReference>
<evidence type="ECO:0000313" key="6">
    <source>
        <dbReference type="EMBL" id="AUM62292.1"/>
    </source>
</evidence>
<evidence type="ECO:0000256" key="1">
    <source>
        <dbReference type="ARBA" id="ARBA00022491"/>
    </source>
</evidence>
<dbReference type="KEGG" id="smoo:SMONO_v1c00390"/>
<evidence type="ECO:0000259" key="5">
    <source>
        <dbReference type="PROSITE" id="PS50937"/>
    </source>
</evidence>
<dbReference type="SUPFAM" id="SSF46955">
    <property type="entry name" value="Putative DNA-binding domain"/>
    <property type="match status" value="1"/>
</dbReference>